<dbReference type="InterPro" id="IPR029039">
    <property type="entry name" value="Flavoprotein-like_sf"/>
</dbReference>
<dbReference type="GO" id="GO:0016705">
    <property type="term" value="F:oxidoreductase activity, acting on paired donors, with incorporation or reduction of molecular oxygen"/>
    <property type="evidence" value="ECO:0007669"/>
    <property type="project" value="InterPro"/>
</dbReference>
<dbReference type="GO" id="GO:0050660">
    <property type="term" value="F:flavin adenine dinucleotide binding"/>
    <property type="evidence" value="ECO:0007669"/>
    <property type="project" value="TreeGrafter"/>
</dbReference>
<evidence type="ECO:0000256" key="2">
    <source>
        <dbReference type="ARBA" id="ARBA00001974"/>
    </source>
</evidence>
<dbReference type="InterPro" id="IPR017927">
    <property type="entry name" value="FAD-bd_FR_type"/>
</dbReference>
<accession>A0A1C7NQB6</accession>
<evidence type="ECO:0000256" key="4">
    <source>
        <dbReference type="ARBA" id="ARBA00022448"/>
    </source>
</evidence>
<comment type="cofactor">
    <cofactor evidence="2">
        <name>FAD</name>
        <dbReference type="ChEBI" id="CHEBI:57692"/>
    </cofactor>
</comment>
<dbReference type="Pfam" id="PF00258">
    <property type="entry name" value="Flavodoxin_1"/>
    <property type="match status" value="1"/>
</dbReference>
<dbReference type="InterPro" id="IPR008254">
    <property type="entry name" value="Flavodoxin/NO_synth"/>
</dbReference>
<evidence type="ECO:0000256" key="7">
    <source>
        <dbReference type="ARBA" id="ARBA00022723"/>
    </source>
</evidence>
<dbReference type="GO" id="GO:0020037">
    <property type="term" value="F:heme binding"/>
    <property type="evidence" value="ECO:0007669"/>
    <property type="project" value="InterPro"/>
</dbReference>
<dbReference type="Pfam" id="PF00067">
    <property type="entry name" value="p450"/>
    <property type="match status" value="1"/>
</dbReference>
<dbReference type="Gene3D" id="3.40.50.80">
    <property type="entry name" value="Nucleotide-binding domain of ferredoxin-NADP reductase (FNR) module"/>
    <property type="match status" value="1"/>
</dbReference>
<dbReference type="InterPro" id="IPR017972">
    <property type="entry name" value="Cyt_P450_CS"/>
</dbReference>
<dbReference type="InterPro" id="IPR003097">
    <property type="entry name" value="CysJ-like_FAD-binding"/>
</dbReference>
<evidence type="ECO:0000256" key="10">
    <source>
        <dbReference type="ARBA" id="ARBA00023002"/>
    </source>
</evidence>
<gene>
    <name evidence="16" type="ORF">A0J61_00634</name>
</gene>
<dbReference type="PANTHER" id="PTHR19384">
    <property type="entry name" value="NITRIC OXIDE SYNTHASE-RELATED"/>
    <property type="match status" value="1"/>
</dbReference>
<dbReference type="GO" id="GO:0005829">
    <property type="term" value="C:cytosol"/>
    <property type="evidence" value="ECO:0007669"/>
    <property type="project" value="TreeGrafter"/>
</dbReference>
<dbReference type="PRINTS" id="PR00371">
    <property type="entry name" value="FPNCR"/>
</dbReference>
<evidence type="ECO:0000313" key="16">
    <source>
        <dbReference type="EMBL" id="OBZ91307.1"/>
    </source>
</evidence>
<evidence type="ECO:0000256" key="13">
    <source>
        <dbReference type="ARBA" id="ARBA00049342"/>
    </source>
</evidence>
<evidence type="ECO:0000256" key="5">
    <source>
        <dbReference type="ARBA" id="ARBA00022630"/>
    </source>
</evidence>
<dbReference type="OrthoDB" id="1470350at2759"/>
<dbReference type="EMBL" id="LUGH01000015">
    <property type="protein sequence ID" value="OBZ91307.1"/>
    <property type="molecule type" value="Genomic_DNA"/>
</dbReference>
<dbReference type="SUPFAM" id="SSF48264">
    <property type="entry name" value="Cytochrome P450"/>
    <property type="match status" value="1"/>
</dbReference>
<dbReference type="AlphaFoldDB" id="A0A1C7NQB6"/>
<evidence type="ECO:0000256" key="12">
    <source>
        <dbReference type="ARBA" id="ARBA00023797"/>
    </source>
</evidence>
<dbReference type="InterPro" id="IPR001094">
    <property type="entry name" value="Flavdoxin-like"/>
</dbReference>
<dbReference type="GO" id="GO:0010181">
    <property type="term" value="F:FMN binding"/>
    <property type="evidence" value="ECO:0007669"/>
    <property type="project" value="InterPro"/>
</dbReference>
<evidence type="ECO:0000256" key="3">
    <source>
        <dbReference type="ARBA" id="ARBA00010018"/>
    </source>
</evidence>
<keyword evidence="11" id="KW-0408">Iron</keyword>
<dbReference type="Pfam" id="PF00667">
    <property type="entry name" value="FAD_binding_1"/>
    <property type="match status" value="1"/>
</dbReference>
<dbReference type="SUPFAM" id="SSF52343">
    <property type="entry name" value="Ferredoxin reductase-like, C-terminal NADP-linked domain"/>
    <property type="match status" value="1"/>
</dbReference>
<dbReference type="Pfam" id="PF00175">
    <property type="entry name" value="NAD_binding_1"/>
    <property type="match status" value="1"/>
</dbReference>
<proteinExistence type="inferred from homology"/>
<dbReference type="InParanoid" id="A0A1C7NQB6"/>
<comment type="cofactor">
    <cofactor evidence="1">
        <name>FMN</name>
        <dbReference type="ChEBI" id="CHEBI:58210"/>
    </cofactor>
</comment>
<reference evidence="16 17" key="1">
    <citation type="submission" date="2016-03" db="EMBL/GenBank/DDBJ databases">
        <title>Choanephora cucurbitarum.</title>
        <authorList>
            <person name="Min B."/>
            <person name="Park H."/>
            <person name="Park J.-H."/>
            <person name="Shin H.-D."/>
            <person name="Choi I.-G."/>
        </authorList>
    </citation>
    <scope>NUCLEOTIDE SEQUENCE [LARGE SCALE GENOMIC DNA]</scope>
    <source>
        <strain evidence="16 17">KUS-F28377</strain>
    </source>
</reference>
<keyword evidence="7" id="KW-0479">Metal-binding</keyword>
<dbReference type="InterPro" id="IPR023173">
    <property type="entry name" value="NADPH_Cyt_P450_Rdtase_alpha"/>
</dbReference>
<evidence type="ECO:0000313" key="17">
    <source>
        <dbReference type="Proteomes" id="UP000093000"/>
    </source>
</evidence>
<keyword evidence="8" id="KW-0274">FAD</keyword>
<evidence type="ECO:0000256" key="9">
    <source>
        <dbReference type="ARBA" id="ARBA00022857"/>
    </source>
</evidence>
<evidence type="ECO:0000259" key="14">
    <source>
        <dbReference type="PROSITE" id="PS50902"/>
    </source>
</evidence>
<dbReference type="Gene3D" id="2.40.30.10">
    <property type="entry name" value="Translation factors"/>
    <property type="match status" value="1"/>
</dbReference>
<evidence type="ECO:0000256" key="11">
    <source>
        <dbReference type="ARBA" id="ARBA00023004"/>
    </source>
</evidence>
<dbReference type="PRINTS" id="PR00369">
    <property type="entry name" value="FLAVODOXIN"/>
</dbReference>
<dbReference type="GO" id="GO:0005506">
    <property type="term" value="F:iron ion binding"/>
    <property type="evidence" value="ECO:0007669"/>
    <property type="project" value="InterPro"/>
</dbReference>
<dbReference type="Gene3D" id="3.40.50.360">
    <property type="match status" value="1"/>
</dbReference>
<keyword evidence="10" id="KW-0560">Oxidoreductase</keyword>
<evidence type="ECO:0000256" key="8">
    <source>
        <dbReference type="ARBA" id="ARBA00022827"/>
    </source>
</evidence>
<dbReference type="Gene3D" id="1.10.630.10">
    <property type="entry name" value="Cytochrome P450"/>
    <property type="match status" value="1"/>
</dbReference>
<evidence type="ECO:0000256" key="6">
    <source>
        <dbReference type="ARBA" id="ARBA00022643"/>
    </source>
</evidence>
<dbReference type="InterPro" id="IPR001433">
    <property type="entry name" value="OxRdtase_FAD/NAD-bd"/>
</dbReference>
<dbReference type="SUPFAM" id="SSF63380">
    <property type="entry name" value="Riboflavin synthase domain-like"/>
    <property type="match status" value="1"/>
</dbReference>
<dbReference type="InterPro" id="IPR017938">
    <property type="entry name" value="Riboflavin_synthase-like_b-brl"/>
</dbReference>
<dbReference type="GO" id="GO:0004497">
    <property type="term" value="F:monooxygenase activity"/>
    <property type="evidence" value="ECO:0007669"/>
    <property type="project" value="InterPro"/>
</dbReference>
<dbReference type="InterPro" id="IPR036396">
    <property type="entry name" value="Cyt_P450_sf"/>
</dbReference>
<dbReference type="PANTHER" id="PTHR19384:SF17">
    <property type="entry name" value="NADPH--CYTOCHROME P450 REDUCTASE"/>
    <property type="match status" value="1"/>
</dbReference>
<comment type="catalytic activity">
    <reaction evidence="13">
        <text>2 oxidized [cytochrome P450] + NADPH = 2 reduced [cytochrome P450] + NADP(+) + H(+)</text>
        <dbReference type="Rhea" id="RHEA:24040"/>
        <dbReference type="Rhea" id="RHEA-COMP:14627"/>
        <dbReference type="Rhea" id="RHEA-COMP:14628"/>
        <dbReference type="ChEBI" id="CHEBI:15378"/>
        <dbReference type="ChEBI" id="CHEBI:55376"/>
        <dbReference type="ChEBI" id="CHEBI:57783"/>
        <dbReference type="ChEBI" id="CHEBI:58349"/>
        <dbReference type="ChEBI" id="CHEBI:60344"/>
        <dbReference type="EC" id="1.6.2.4"/>
    </reaction>
</comment>
<feature type="domain" description="FAD-binding FR-type" evidence="15">
    <location>
        <begin position="794"/>
        <end position="1044"/>
    </location>
</feature>
<dbReference type="EC" id="1.6.2.4" evidence="12"/>
<keyword evidence="17" id="KW-1185">Reference proteome</keyword>
<dbReference type="SUPFAM" id="SSF52218">
    <property type="entry name" value="Flavoproteins"/>
    <property type="match status" value="1"/>
</dbReference>
<dbReference type="PROSITE" id="PS50902">
    <property type="entry name" value="FLAVODOXIN_LIKE"/>
    <property type="match status" value="1"/>
</dbReference>
<dbReference type="Proteomes" id="UP000093000">
    <property type="component" value="Unassembled WGS sequence"/>
</dbReference>
<dbReference type="FunFam" id="3.40.50.80:FF:000001">
    <property type="entry name" value="NADPH--cytochrome P450 reductase 1"/>
    <property type="match status" value="1"/>
</dbReference>
<name>A0A1C7NQB6_9FUNG</name>
<keyword evidence="4" id="KW-0813">Transport</keyword>
<feature type="domain" description="Flavodoxin-like" evidence="14">
    <location>
        <begin position="585"/>
        <end position="741"/>
    </location>
</feature>
<dbReference type="STRING" id="101091.A0A1C7NQB6"/>
<keyword evidence="6" id="KW-0288">FMN</keyword>
<dbReference type="Gene3D" id="1.20.990.10">
    <property type="entry name" value="NADPH-cytochrome p450 Reductase, Chain A, domain 3"/>
    <property type="match status" value="1"/>
</dbReference>
<dbReference type="InterPro" id="IPR001128">
    <property type="entry name" value="Cyt_P450"/>
</dbReference>
<dbReference type="GO" id="GO:0003958">
    <property type="term" value="F:NADPH-hemoprotein reductase activity"/>
    <property type="evidence" value="ECO:0007669"/>
    <property type="project" value="UniProtKB-EC"/>
</dbReference>
<protein>
    <recommendedName>
        <fullName evidence="12">NADPH--hemoprotein reductase</fullName>
        <ecNumber evidence="12">1.6.2.4</ecNumber>
    </recommendedName>
</protein>
<dbReference type="InterPro" id="IPR039261">
    <property type="entry name" value="FNR_nucleotide-bd"/>
</dbReference>
<sequence>MTTDNTTSLIVAFKGVTDIERDGRIIRFGNGANLDTIRGLIAEKLSIAGGIADIQLLDSNGELIETVDAARDQQVVYVDHKQKIKDVIPGPTRLPFVGSLYEMLPNLTEGWMRQFEKFGPLVQVDLLGRIIVGTNSPAYAELFAKESEYFTKKVSATGLNEVKAFGRQGLFTTDTDEMDWKLAHKLLMPAFSPRAIKVYQKEMGEIAQQTIRILEQFKPEEPVEIIDWTTNLTFETIGRIGFGYDFNLLTSRNQPPNDFIEAMGYCLKQSIQRIQQAQFIKSLPIEANRKFDRSIKLMHDTVDRVIAERKASPDAKDMEKDLLGYMLNARDENQLGLSDENIRDQVVTFLIAGHDTTANTLAWALYELHRNPDIQAKILQEIADNHITHTELPSSEQISNLKYMHQVLKEVLRMYPPVRVLGKYCKQDCIVPGGYRIKEGTAVSIQVYSLHHNEEVYPDHNRFDPDRWTPEEEQKRSRFAWLPFSTGPRGCIGMAFALQEAKTVLAMLLHRFNFRYDGPPVQYDPKMATTKPMNFFMNIHPRTDFPEPSSEATEAKKAAATETKSVAPSMPVLAASRADVDLPPITFLYGTQTGTAQDYANQLANQAKSFGFGQITLCDMDKWKILQQGKFVSEDKSKRLDKELVVVCTATYNGQPPDSAEKFDQWLDAKIKEENHENILKGLSFAVFGLGNKNWRTYQHFPIKVTNSLEELGAERFFSNGEGDANTDMDAQFSEWCAHFWTHTLDCYGIAASESKPVLPASASAGANQKSVVEVKFINPNNKEAWEAAANNHYGEPKAVLHTNRELQKEGSPRSTRHIEIDISQLTPVGDKDHLYNAGDHLEIMPENDSTTVEAIALNFGWILDSAFEINEESLANVSPRSLANNIKGPCSIRNMLTYYADVSSPPSRAVLSCFSSQLKLIAPDTAATFEALLTPNSDKQDPYPGFIKKHRTLLDLQLAYPQVNRLDLGQFLASVPVIQPRRYSIASSPLAYPRSAHLTVGVVDDVVNEKHYKGLASSFLRRGQDGTLLRASLKSSKSTFSMPSDPSVPLIMISAGTGFSPFRGFLQERKAQIDAGTNVGETVLFFGCRNKDEDYIYREELEQYAADNVLSQLYVAFSRNREQSPVRYVQHSLTANAAKVWSLICPSDANTKPAAVYICGSGSMSRDVRRTFCNMAISFGMAANDEEAETFIDKLTEEKRYMCDVWG</sequence>
<dbReference type="PROSITE" id="PS00086">
    <property type="entry name" value="CYTOCHROME_P450"/>
    <property type="match status" value="1"/>
</dbReference>
<dbReference type="PROSITE" id="PS51384">
    <property type="entry name" value="FAD_FR"/>
    <property type="match status" value="1"/>
</dbReference>
<evidence type="ECO:0000259" key="15">
    <source>
        <dbReference type="PROSITE" id="PS51384"/>
    </source>
</evidence>
<comment type="caution">
    <text evidence="16">The sequence shown here is derived from an EMBL/GenBank/DDBJ whole genome shotgun (WGS) entry which is preliminary data.</text>
</comment>
<evidence type="ECO:0000256" key="1">
    <source>
        <dbReference type="ARBA" id="ARBA00001917"/>
    </source>
</evidence>
<keyword evidence="5" id="KW-0285">Flavoprotein</keyword>
<keyword evidence="9" id="KW-0521">NADP</keyword>
<comment type="similarity">
    <text evidence="3">In the N-terminal section; belongs to the cytochrome P450 family.</text>
</comment>
<dbReference type="InterPro" id="IPR001709">
    <property type="entry name" value="Flavoprot_Pyr_Nucl_cyt_Rdtase"/>
</dbReference>
<organism evidence="16 17">
    <name type="scientific">Choanephora cucurbitarum</name>
    <dbReference type="NCBI Taxonomy" id="101091"/>
    <lineage>
        <taxon>Eukaryota</taxon>
        <taxon>Fungi</taxon>
        <taxon>Fungi incertae sedis</taxon>
        <taxon>Mucoromycota</taxon>
        <taxon>Mucoromycotina</taxon>
        <taxon>Mucoromycetes</taxon>
        <taxon>Mucorales</taxon>
        <taxon>Mucorineae</taxon>
        <taxon>Choanephoraceae</taxon>
        <taxon>Choanephoroideae</taxon>
        <taxon>Choanephora</taxon>
    </lineage>
</organism>